<protein>
    <submittedName>
        <fullName evidence="2">Uncharacterized protein</fullName>
    </submittedName>
</protein>
<dbReference type="OrthoDB" id="2439613at2759"/>
<feature type="compositionally biased region" description="Low complexity" evidence="1">
    <location>
        <begin position="202"/>
        <end position="212"/>
    </location>
</feature>
<gene>
    <name evidence="2" type="ORF">BGZ97_009155</name>
</gene>
<dbReference type="AlphaFoldDB" id="A0A9P6UE50"/>
<accession>A0A9P6UE50</accession>
<sequence>MTTQDTHPTVQAVRRVYENEHSANSSTAPTETLYLVCHPDPSLGKYILLWDDILVAFKDDVVHVRSGAVVLPFLKGSDFKNLDPLRIAAIPGVTLDIVVRAQLGTAKELSLESLQQALPDKSQENNKTNSNSHSAATVAAIATAVGRSPAGGLVEEAMQNYTHIDYPANLLPRRGPQPISDDQAAAPKAAVTDMQKTHATINSSSSNNSNNSDSRPGAPQELSSSFTTDFEETMMKARLGDKDAQCAVGASYRNGRG</sequence>
<feature type="non-terminal residue" evidence="2">
    <location>
        <position position="1"/>
    </location>
</feature>
<evidence type="ECO:0000313" key="2">
    <source>
        <dbReference type="EMBL" id="KAG0282072.1"/>
    </source>
</evidence>
<dbReference type="Proteomes" id="UP000823405">
    <property type="component" value="Unassembled WGS sequence"/>
</dbReference>
<evidence type="ECO:0000313" key="3">
    <source>
        <dbReference type="Proteomes" id="UP000823405"/>
    </source>
</evidence>
<dbReference type="EMBL" id="JAAAIN010004330">
    <property type="protein sequence ID" value="KAG0282072.1"/>
    <property type="molecule type" value="Genomic_DNA"/>
</dbReference>
<name>A0A9P6UE50_9FUNG</name>
<keyword evidence="3" id="KW-1185">Reference proteome</keyword>
<feature type="region of interest" description="Disordered" evidence="1">
    <location>
        <begin position="172"/>
        <end position="257"/>
    </location>
</feature>
<reference evidence="2" key="1">
    <citation type="journal article" date="2020" name="Fungal Divers.">
        <title>Resolving the Mortierellaceae phylogeny through synthesis of multi-gene phylogenetics and phylogenomics.</title>
        <authorList>
            <person name="Vandepol N."/>
            <person name="Liber J."/>
            <person name="Desiro A."/>
            <person name="Na H."/>
            <person name="Kennedy M."/>
            <person name="Barry K."/>
            <person name="Grigoriev I.V."/>
            <person name="Miller A.N."/>
            <person name="O'Donnell K."/>
            <person name="Stajich J.E."/>
            <person name="Bonito G."/>
        </authorList>
    </citation>
    <scope>NUCLEOTIDE SEQUENCE</scope>
    <source>
        <strain evidence="2">NVP60</strain>
    </source>
</reference>
<comment type="caution">
    <text evidence="2">The sequence shown here is derived from an EMBL/GenBank/DDBJ whole genome shotgun (WGS) entry which is preliminary data.</text>
</comment>
<proteinExistence type="predicted"/>
<evidence type="ECO:0000256" key="1">
    <source>
        <dbReference type="SAM" id="MobiDB-lite"/>
    </source>
</evidence>
<organism evidence="2 3">
    <name type="scientific">Linnemannia gamsii</name>
    <dbReference type="NCBI Taxonomy" id="64522"/>
    <lineage>
        <taxon>Eukaryota</taxon>
        <taxon>Fungi</taxon>
        <taxon>Fungi incertae sedis</taxon>
        <taxon>Mucoromycota</taxon>
        <taxon>Mortierellomycotina</taxon>
        <taxon>Mortierellomycetes</taxon>
        <taxon>Mortierellales</taxon>
        <taxon>Mortierellaceae</taxon>
        <taxon>Linnemannia</taxon>
    </lineage>
</organism>
<feature type="compositionally biased region" description="Basic and acidic residues" evidence="1">
    <location>
        <begin position="233"/>
        <end position="244"/>
    </location>
</feature>